<evidence type="ECO:0000313" key="1">
    <source>
        <dbReference type="EMBL" id="EOY52776.1"/>
    </source>
</evidence>
<proteinExistence type="predicted"/>
<sequence>MFSPPPTTGAHRPDLSRHTTGILTIAKLSTFIRTWLST</sequence>
<accession>A0A7U9E3P3</accession>
<dbReference type="EMBL" id="CM001889">
    <property type="protein sequence ID" value="EOY52776.1"/>
    <property type="molecule type" value="Genomic_DNA"/>
</dbReference>
<dbReference type="Proteomes" id="UP000014062">
    <property type="component" value="Chromosome"/>
</dbReference>
<name>A0A7U9E3P3_STRLI</name>
<organism evidence="1 2">
    <name type="scientific">Streptomyces lividans 1326</name>
    <dbReference type="NCBI Taxonomy" id="1200984"/>
    <lineage>
        <taxon>Bacteria</taxon>
        <taxon>Bacillati</taxon>
        <taxon>Actinomycetota</taxon>
        <taxon>Actinomycetes</taxon>
        <taxon>Kitasatosporales</taxon>
        <taxon>Streptomycetaceae</taxon>
        <taxon>Streptomyces</taxon>
    </lineage>
</organism>
<evidence type="ECO:0000313" key="2">
    <source>
        <dbReference type="Proteomes" id="UP000014062"/>
    </source>
</evidence>
<reference evidence="2" key="1">
    <citation type="journal article" date="2013" name="Genome Biol. Evol.">
        <title>The genome sequence of Streptomyces lividans 66 reveals a novel tRNA-dependent peptide biosynthetic system within a metal-related genomic island.</title>
        <authorList>
            <person name="Cruz-Morales P."/>
            <person name="Vijgenboom E."/>
            <person name="Iruegas-Bocardo F."/>
            <person name="Girard G."/>
            <person name="Yanez-Guerra L.A."/>
            <person name="Ramos-Aboites H.E."/>
            <person name="Pernodet J.L."/>
            <person name="Anne J."/>
            <person name="van Wezel G.P."/>
            <person name="Barona-Gomez F."/>
        </authorList>
    </citation>
    <scope>NUCLEOTIDE SEQUENCE [LARGE SCALE GENOMIC DNA]</scope>
    <source>
        <strain evidence="2">1326</strain>
    </source>
</reference>
<dbReference type="AlphaFoldDB" id="A0A7U9E3P3"/>
<protein>
    <submittedName>
        <fullName evidence="1">Uncharacterized protein</fullName>
    </submittedName>
</protein>
<gene>
    <name evidence="1" type="ORF">SLI_8078</name>
</gene>